<keyword evidence="3" id="KW-0804">Transcription</keyword>
<keyword evidence="1" id="KW-0805">Transcription regulation</keyword>
<evidence type="ECO:0000256" key="3">
    <source>
        <dbReference type="ARBA" id="ARBA00023163"/>
    </source>
</evidence>
<protein>
    <submittedName>
        <fullName evidence="5">Unannotated protein</fullName>
    </submittedName>
</protein>
<dbReference type="InterPro" id="IPR011711">
    <property type="entry name" value="GntR_C"/>
</dbReference>
<dbReference type="CDD" id="cd07377">
    <property type="entry name" value="WHTH_GntR"/>
    <property type="match status" value="1"/>
</dbReference>
<dbReference type="InterPro" id="IPR036390">
    <property type="entry name" value="WH_DNA-bd_sf"/>
</dbReference>
<dbReference type="PANTHER" id="PTHR43537">
    <property type="entry name" value="TRANSCRIPTIONAL REGULATOR, GNTR FAMILY"/>
    <property type="match status" value="1"/>
</dbReference>
<reference evidence="5" key="1">
    <citation type="submission" date="2020-05" db="EMBL/GenBank/DDBJ databases">
        <authorList>
            <person name="Chiriac C."/>
            <person name="Salcher M."/>
            <person name="Ghai R."/>
            <person name="Kavagutti S V."/>
        </authorList>
    </citation>
    <scope>NUCLEOTIDE SEQUENCE</scope>
</reference>
<dbReference type="InterPro" id="IPR036388">
    <property type="entry name" value="WH-like_DNA-bd_sf"/>
</dbReference>
<keyword evidence="2" id="KW-0238">DNA-binding</keyword>
<dbReference type="GO" id="GO:0003677">
    <property type="term" value="F:DNA binding"/>
    <property type="evidence" value="ECO:0007669"/>
    <property type="project" value="UniProtKB-KW"/>
</dbReference>
<evidence type="ECO:0000256" key="1">
    <source>
        <dbReference type="ARBA" id="ARBA00023015"/>
    </source>
</evidence>
<dbReference type="AlphaFoldDB" id="A0A6J7I1J9"/>
<evidence type="ECO:0000313" key="5">
    <source>
        <dbReference type="EMBL" id="CAB4924609.1"/>
    </source>
</evidence>
<dbReference type="Gene3D" id="1.10.10.10">
    <property type="entry name" value="Winged helix-like DNA-binding domain superfamily/Winged helix DNA-binding domain"/>
    <property type="match status" value="1"/>
</dbReference>
<dbReference type="SUPFAM" id="SSF46785">
    <property type="entry name" value="Winged helix' DNA-binding domain"/>
    <property type="match status" value="1"/>
</dbReference>
<dbReference type="EMBL" id="CAFBMK010000125">
    <property type="protein sequence ID" value="CAB4924609.1"/>
    <property type="molecule type" value="Genomic_DNA"/>
</dbReference>
<dbReference type="SUPFAM" id="SSF48008">
    <property type="entry name" value="GntR ligand-binding domain-like"/>
    <property type="match status" value="1"/>
</dbReference>
<proteinExistence type="predicted"/>
<organism evidence="5">
    <name type="scientific">freshwater metagenome</name>
    <dbReference type="NCBI Taxonomy" id="449393"/>
    <lineage>
        <taxon>unclassified sequences</taxon>
        <taxon>metagenomes</taxon>
        <taxon>ecological metagenomes</taxon>
    </lineage>
</organism>
<dbReference type="Gene3D" id="1.20.120.530">
    <property type="entry name" value="GntR ligand-binding domain-like"/>
    <property type="match status" value="1"/>
</dbReference>
<accession>A0A6J7I1J9</accession>
<feature type="domain" description="HTH gntR-type" evidence="4">
    <location>
        <begin position="14"/>
        <end position="81"/>
    </location>
</feature>
<dbReference type="SMART" id="SM00895">
    <property type="entry name" value="FCD"/>
    <property type="match status" value="1"/>
</dbReference>
<sequence>MSTSERAPIARSGNSFSDQVERALRQQILRGQHPPGGRLNEVEIATELGVSRGPVREAMQRLARDGLVELQAHRGAFVRRLGRGEVRDLFEVRVALERTVARLAANRATPEQRAQLEALRGTPSSIFTAADADLRFQGPRDVHALLASAAGNPALASHVALVNQELQLLRAQSGQIPVRAEHAATEHDELLTAVLSGDGERAAAAMEEHLRESLEHALGSMTAED</sequence>
<dbReference type="PANTHER" id="PTHR43537:SF24">
    <property type="entry name" value="GLUCONATE OPERON TRANSCRIPTIONAL REPRESSOR"/>
    <property type="match status" value="1"/>
</dbReference>
<dbReference type="InterPro" id="IPR000524">
    <property type="entry name" value="Tscrpt_reg_HTH_GntR"/>
</dbReference>
<evidence type="ECO:0000256" key="2">
    <source>
        <dbReference type="ARBA" id="ARBA00023125"/>
    </source>
</evidence>
<gene>
    <name evidence="5" type="ORF">UFOPK3564_02033</name>
</gene>
<dbReference type="GO" id="GO:0003700">
    <property type="term" value="F:DNA-binding transcription factor activity"/>
    <property type="evidence" value="ECO:0007669"/>
    <property type="project" value="InterPro"/>
</dbReference>
<dbReference type="InterPro" id="IPR008920">
    <property type="entry name" value="TF_FadR/GntR_C"/>
</dbReference>
<name>A0A6J7I1J9_9ZZZZ</name>
<evidence type="ECO:0000259" key="4">
    <source>
        <dbReference type="PROSITE" id="PS50949"/>
    </source>
</evidence>
<dbReference type="PROSITE" id="PS50949">
    <property type="entry name" value="HTH_GNTR"/>
    <property type="match status" value="1"/>
</dbReference>
<dbReference type="PRINTS" id="PR00035">
    <property type="entry name" value="HTHGNTR"/>
</dbReference>
<dbReference type="Pfam" id="PF07729">
    <property type="entry name" value="FCD"/>
    <property type="match status" value="1"/>
</dbReference>
<dbReference type="Pfam" id="PF00392">
    <property type="entry name" value="GntR"/>
    <property type="match status" value="1"/>
</dbReference>
<dbReference type="SMART" id="SM00345">
    <property type="entry name" value="HTH_GNTR"/>
    <property type="match status" value="1"/>
</dbReference>